<feature type="chain" id="PRO_5012215565" description="Lipoprotein" evidence="1">
    <location>
        <begin position="18"/>
        <end position="97"/>
    </location>
</feature>
<evidence type="ECO:0000313" key="3">
    <source>
        <dbReference type="Proteomes" id="UP000196531"/>
    </source>
</evidence>
<keyword evidence="1" id="KW-0732">Signal</keyword>
<protein>
    <recommendedName>
        <fullName evidence="4">Lipoprotein</fullName>
    </recommendedName>
</protein>
<evidence type="ECO:0000256" key="1">
    <source>
        <dbReference type="SAM" id="SignalP"/>
    </source>
</evidence>
<organism evidence="2 3">
    <name type="scientific">Halobacteriovorax marinus</name>
    <dbReference type="NCBI Taxonomy" id="97084"/>
    <lineage>
        <taxon>Bacteria</taxon>
        <taxon>Pseudomonadati</taxon>
        <taxon>Bdellovibrionota</taxon>
        <taxon>Bacteriovoracia</taxon>
        <taxon>Bacteriovoracales</taxon>
        <taxon>Halobacteriovoraceae</taxon>
        <taxon>Halobacteriovorax</taxon>
    </lineage>
</organism>
<sequence length="97" mass="10365">MKIIIALLILASQSTFACNNFEALIVAKITEIKTISTGTCLVSVGDFSYFREHALCPLDMSEILNSGITLEGINCEKSIGDSIDGVVISNGLKIVLD</sequence>
<feature type="signal peptide" evidence="1">
    <location>
        <begin position="1"/>
        <end position="17"/>
    </location>
</feature>
<dbReference type="EMBL" id="MAAO01000002">
    <property type="protein sequence ID" value="OUR99589.1"/>
    <property type="molecule type" value="Genomic_DNA"/>
</dbReference>
<gene>
    <name evidence="2" type="ORF">A9Q84_00790</name>
</gene>
<evidence type="ECO:0000313" key="2">
    <source>
        <dbReference type="EMBL" id="OUR99589.1"/>
    </source>
</evidence>
<accession>A0A1Y5FBZ0</accession>
<dbReference type="AlphaFoldDB" id="A0A1Y5FBZ0"/>
<evidence type="ECO:0008006" key="4">
    <source>
        <dbReference type="Google" id="ProtNLM"/>
    </source>
</evidence>
<comment type="caution">
    <text evidence="2">The sequence shown here is derived from an EMBL/GenBank/DDBJ whole genome shotgun (WGS) entry which is preliminary data.</text>
</comment>
<proteinExistence type="predicted"/>
<reference evidence="3" key="1">
    <citation type="journal article" date="2017" name="Proc. Natl. Acad. Sci. U.S.A.">
        <title>Simulation of Deepwater Horizon oil plume reveals substrate specialization within a complex community of hydrocarbon-degraders.</title>
        <authorList>
            <person name="Hu P."/>
            <person name="Dubinsky E.A."/>
            <person name="Probst A.J."/>
            <person name="Wang J."/>
            <person name="Sieber C.M.K."/>
            <person name="Tom L.M."/>
            <person name="Gardinali P."/>
            <person name="Banfield J.F."/>
            <person name="Atlas R.M."/>
            <person name="Andersen G.L."/>
        </authorList>
    </citation>
    <scope>NUCLEOTIDE SEQUENCE [LARGE SCALE GENOMIC DNA]</scope>
</reference>
<dbReference type="Proteomes" id="UP000196531">
    <property type="component" value="Unassembled WGS sequence"/>
</dbReference>
<name>A0A1Y5FBZ0_9BACT</name>
<dbReference type="PROSITE" id="PS51257">
    <property type="entry name" value="PROKAR_LIPOPROTEIN"/>
    <property type="match status" value="1"/>
</dbReference>